<protein>
    <submittedName>
        <fullName evidence="2">CRISPR-associated ring nuclease Csm6</fullName>
    </submittedName>
</protein>
<reference evidence="2 3" key="1">
    <citation type="submission" date="2023-12" db="EMBL/GenBank/DDBJ databases">
        <title>Whole-genome sequencing of halo(alkali)philic microorganisms from hypersaline lakes.</title>
        <authorList>
            <person name="Sorokin D.Y."/>
            <person name="Merkel A.Y."/>
            <person name="Messina E."/>
            <person name="Yakimov M."/>
        </authorList>
    </citation>
    <scope>NUCLEOTIDE SEQUENCE [LARGE SCALE GENOMIC DNA]</scope>
    <source>
        <strain evidence="2 3">AB-CW1</strain>
    </source>
</reference>
<name>A0AAP6MK98_9GAMM</name>
<dbReference type="Pfam" id="PF09623">
    <property type="entry name" value="Cas_NE0113"/>
    <property type="match status" value="1"/>
</dbReference>
<dbReference type="InterPro" id="IPR013413">
    <property type="entry name" value="CRISPR-assoc_prot_NE0113"/>
</dbReference>
<evidence type="ECO:0000313" key="2">
    <source>
        <dbReference type="EMBL" id="MEA5446009.1"/>
    </source>
</evidence>
<dbReference type="AlphaFoldDB" id="A0AAP6MK98"/>
<keyword evidence="3" id="KW-1185">Reference proteome</keyword>
<dbReference type="RefSeq" id="WP_346051968.1">
    <property type="nucleotide sequence ID" value="NZ_JAYGII010000018.1"/>
</dbReference>
<sequence length="381" mass="42596">MSNRKPVLVCATGMSPQVVTETLQELLLREPAFLPEEVHCITTGDGAPYVEDAFTGSGNHLEALYQQYAPDESPPRLVVHVFKDGDGNQIPDVVTAEDNEGFADHVMDVIRELAGDENSVIHASVSGGRKTMSVHLANAMSCLGRSHDEMSHVIVNPPFEFRSDFFFKPKEPFTFEDEKGREYSTDDADITLAPVPFVPLRESHPHVIEKLTSVDKPISYARVVNQIRSADKPVRLSITLDPYDRPTNVIECNDTRFSFKSLKHLVLYTWIAERAQVDADPVCLATDPQPTAREILNVLEKAELDSRKILASFKKRLEDAAAGKNLDSFIEASYSDFSRMRSEIQSNLVGLATLFLPVSEGRPAEMHLPIEPDNIEIHWRI</sequence>
<comment type="caution">
    <text evidence="2">The sequence shown here is derived from an EMBL/GenBank/DDBJ whole genome shotgun (WGS) entry which is preliminary data.</text>
</comment>
<dbReference type="EMBL" id="JAYGII010000018">
    <property type="protein sequence ID" value="MEA5446009.1"/>
    <property type="molecule type" value="Genomic_DNA"/>
</dbReference>
<proteinExistence type="predicted"/>
<dbReference type="CDD" id="cd09741">
    <property type="entry name" value="Csx1_III-U"/>
    <property type="match status" value="1"/>
</dbReference>
<organism evidence="2 3">
    <name type="scientific">Natronospira elongata</name>
    <dbReference type="NCBI Taxonomy" id="3110268"/>
    <lineage>
        <taxon>Bacteria</taxon>
        <taxon>Pseudomonadati</taxon>
        <taxon>Pseudomonadota</taxon>
        <taxon>Gammaproteobacteria</taxon>
        <taxon>Natronospirales</taxon>
        <taxon>Natronospiraceae</taxon>
        <taxon>Natronospira</taxon>
    </lineage>
</organism>
<accession>A0AAP6MK98</accession>
<evidence type="ECO:0000313" key="3">
    <source>
        <dbReference type="Proteomes" id="UP001302316"/>
    </source>
</evidence>
<dbReference type="NCBIfam" id="TIGR02584">
    <property type="entry name" value="cas_NE0113"/>
    <property type="match status" value="1"/>
</dbReference>
<dbReference type="InterPro" id="IPR019092">
    <property type="entry name" value="SSO2081-like_dom"/>
</dbReference>
<gene>
    <name evidence="2" type="primary">csm6</name>
    <name evidence="2" type="ORF">VCB98_09280</name>
</gene>
<evidence type="ECO:0000259" key="1">
    <source>
        <dbReference type="Pfam" id="PF09623"/>
    </source>
</evidence>
<dbReference type="Proteomes" id="UP001302316">
    <property type="component" value="Unassembled WGS sequence"/>
</dbReference>
<feature type="domain" description="CRISPR system ring nuclease SSO2081-like" evidence="1">
    <location>
        <begin position="15"/>
        <end position="212"/>
    </location>
</feature>